<evidence type="ECO:0000313" key="4">
    <source>
        <dbReference type="Proteomes" id="UP000188219"/>
    </source>
</evidence>
<keyword evidence="4" id="KW-1185">Reference proteome</keyword>
<dbReference type="OrthoDB" id="329837at2"/>
<name>A0A1Q2M1V6_9GAMM</name>
<dbReference type="InterPro" id="IPR025411">
    <property type="entry name" value="DUF4136"/>
</dbReference>
<dbReference type="EMBL" id="CP019650">
    <property type="protein sequence ID" value="AQQ66671.1"/>
    <property type="molecule type" value="Genomic_DNA"/>
</dbReference>
<dbReference type="Gene3D" id="3.30.160.670">
    <property type="match status" value="1"/>
</dbReference>
<dbReference type="RefSeq" id="WP_077400408.1">
    <property type="nucleotide sequence ID" value="NZ_CP019650.1"/>
</dbReference>
<dbReference type="Pfam" id="PF13590">
    <property type="entry name" value="DUF4136"/>
    <property type="match status" value="1"/>
</dbReference>
<dbReference type="Proteomes" id="UP000188219">
    <property type="component" value="Chromosome"/>
</dbReference>
<evidence type="ECO:0000259" key="2">
    <source>
        <dbReference type="Pfam" id="PF13590"/>
    </source>
</evidence>
<dbReference type="PROSITE" id="PS51257">
    <property type="entry name" value="PROKAR_LIPOPROTEIN"/>
    <property type="match status" value="1"/>
</dbReference>
<feature type="domain" description="DUF4136" evidence="2">
    <location>
        <begin position="30"/>
        <end position="181"/>
    </location>
</feature>
<protein>
    <recommendedName>
        <fullName evidence="2">DUF4136 domain-containing protein</fullName>
    </recommendedName>
</protein>
<dbReference type="STRING" id="260552.Mag101_02665"/>
<sequence>MASLRKFITTATLGLIAALILGGCAAPNPVAVDYDPNFKFANLRSYHLLDTLANGPVSPFESKRASQAVDDVLKGRYQPADSRETADFLVRVQLFSADKVAVHEDPFSIYGGYGYFGFGWRPPLRVREYRETTLIVDVLSPENAPLWRGSMPSSAGRQQSPEQQLFRLREEAGQILASFPPYTDVGYD</sequence>
<evidence type="ECO:0000313" key="3">
    <source>
        <dbReference type="EMBL" id="AQQ66671.1"/>
    </source>
</evidence>
<feature type="chain" id="PRO_5012975862" description="DUF4136 domain-containing protein" evidence="1">
    <location>
        <begin position="26"/>
        <end position="188"/>
    </location>
</feature>
<feature type="signal peptide" evidence="1">
    <location>
        <begin position="1"/>
        <end position="25"/>
    </location>
</feature>
<dbReference type="AlphaFoldDB" id="A0A1Q2M1V6"/>
<organism evidence="3 4">
    <name type="scientific">Microbulbifer agarilyticus</name>
    <dbReference type="NCBI Taxonomy" id="260552"/>
    <lineage>
        <taxon>Bacteria</taxon>
        <taxon>Pseudomonadati</taxon>
        <taxon>Pseudomonadota</taxon>
        <taxon>Gammaproteobacteria</taxon>
        <taxon>Cellvibrionales</taxon>
        <taxon>Microbulbiferaceae</taxon>
        <taxon>Microbulbifer</taxon>
    </lineage>
</organism>
<evidence type="ECO:0000256" key="1">
    <source>
        <dbReference type="SAM" id="SignalP"/>
    </source>
</evidence>
<accession>A0A1Q2M1V6</accession>
<reference evidence="3" key="1">
    <citation type="submission" date="2017-02" db="EMBL/GenBank/DDBJ databases">
        <title>Genome of Microbulbifer agarilyticus GP101.</title>
        <authorList>
            <person name="Jung J."/>
            <person name="Bae S.S."/>
            <person name="Baek K."/>
        </authorList>
    </citation>
    <scope>NUCLEOTIDE SEQUENCE [LARGE SCALE GENOMIC DNA]</scope>
    <source>
        <strain evidence="3">GP101</strain>
    </source>
</reference>
<proteinExistence type="predicted"/>
<keyword evidence="1" id="KW-0732">Signal</keyword>
<gene>
    <name evidence="3" type="ORF">Mag101_02665</name>
</gene>
<dbReference type="KEGG" id="maga:Mag101_02665"/>